<dbReference type="HOGENOM" id="CLU_1037634_0_0_9"/>
<organism evidence="1 2">
    <name type="scientific">Paenibacillus graminis</name>
    <dbReference type="NCBI Taxonomy" id="189425"/>
    <lineage>
        <taxon>Bacteria</taxon>
        <taxon>Bacillati</taxon>
        <taxon>Bacillota</taxon>
        <taxon>Bacilli</taxon>
        <taxon>Bacillales</taxon>
        <taxon>Paenibacillaceae</taxon>
        <taxon>Paenibacillus</taxon>
    </lineage>
</organism>
<dbReference type="PROSITE" id="PS52050">
    <property type="entry name" value="WYL"/>
    <property type="match status" value="1"/>
</dbReference>
<dbReference type="Proteomes" id="UP000029500">
    <property type="component" value="Chromosome"/>
</dbReference>
<gene>
    <name evidence="1" type="ORF">PGRAT_04675</name>
</gene>
<dbReference type="AlphaFoldDB" id="A0A089M3Q9"/>
<reference evidence="1 2" key="1">
    <citation type="submission" date="2014-08" db="EMBL/GenBank/DDBJ databases">
        <title>Comparative genomics of the Paenibacillus odorifer group.</title>
        <authorList>
            <person name="den Bakker H.C."/>
            <person name="Tsai Y.-C."/>
            <person name="Martin N."/>
            <person name="Korlach J."/>
            <person name="Wiedmann M."/>
        </authorList>
    </citation>
    <scope>NUCLEOTIDE SEQUENCE [LARGE SCALE GENOMIC DNA]</scope>
    <source>
        <strain evidence="1 2">DSM 15220</strain>
    </source>
</reference>
<name>A0A089M3Q9_9BACL</name>
<protein>
    <submittedName>
        <fullName evidence="1">Uncharacterized protein</fullName>
    </submittedName>
</protein>
<dbReference type="EMBL" id="CP009287">
    <property type="protein sequence ID" value="AIQ67020.1"/>
    <property type="molecule type" value="Genomic_DNA"/>
</dbReference>
<sequence length="275" mass="31675">MNPFEKIFNYRVTSRMEDTGVFLSTSHERSWLKLMLGHPSAAAAFSGVTLEKLQTLLAQEAPLNLAGDLIHKGSTQEVQVYHPLVRVLRRSIQNHQGIQVSMGLNNGQPGPEQSGLPYRLEYSMVKREWYLLWYSWTRRDFMSIRLQKIAAVCEIPASPELVRTTQAEIQRILESRRQCAVIEILPGYNKELSRILYAFSCFEKEVRYDEEKDSYSISLTYLGNEGEYVLSKMRFLGKRVKIVEGSWLKKRMRESALKALALYQASPDQTQSSQE</sequence>
<dbReference type="RefSeq" id="WP_025708802.1">
    <property type="nucleotide sequence ID" value="NZ_CP009287.1"/>
</dbReference>
<proteinExistence type="predicted"/>
<dbReference type="OrthoDB" id="2858389at2"/>
<evidence type="ECO:0000313" key="1">
    <source>
        <dbReference type="EMBL" id="AIQ67020.1"/>
    </source>
</evidence>
<dbReference type="KEGG" id="pgm:PGRAT_04675"/>
<keyword evidence="2" id="KW-1185">Reference proteome</keyword>
<evidence type="ECO:0000313" key="2">
    <source>
        <dbReference type="Proteomes" id="UP000029500"/>
    </source>
</evidence>
<accession>A0A089M3Q9</accession>
<dbReference type="STRING" id="189425.PGRAT_04675"/>
<dbReference type="eggNOG" id="COG2378">
    <property type="taxonomic scope" value="Bacteria"/>
</dbReference>